<dbReference type="GO" id="GO:0006508">
    <property type="term" value="P:proteolysis"/>
    <property type="evidence" value="ECO:0007669"/>
    <property type="project" value="UniProtKB-KW"/>
</dbReference>
<feature type="compositionally biased region" description="Pro residues" evidence="7">
    <location>
        <begin position="327"/>
        <end position="337"/>
    </location>
</feature>
<dbReference type="STRING" id="1834191.A5886_000919"/>
<proteinExistence type="inferred from homology"/>
<dbReference type="PANTHER" id="PTHR47053:SF1">
    <property type="entry name" value="MUREIN DD-ENDOPEPTIDASE MEPH-RELATED"/>
    <property type="match status" value="1"/>
</dbReference>
<protein>
    <recommendedName>
        <fullName evidence="9">NlpC/P60 domain-containing protein</fullName>
    </recommendedName>
</protein>
<dbReference type="InterPro" id="IPR051202">
    <property type="entry name" value="Peptidase_C40"/>
</dbReference>
<evidence type="ECO:0000256" key="3">
    <source>
        <dbReference type="ARBA" id="ARBA00022729"/>
    </source>
</evidence>
<feature type="compositionally biased region" description="Low complexity" evidence="7">
    <location>
        <begin position="291"/>
        <end position="313"/>
    </location>
</feature>
<dbReference type="Gene3D" id="3.90.1720.10">
    <property type="entry name" value="endopeptidase domain like (from Nostoc punctiforme)"/>
    <property type="match status" value="1"/>
</dbReference>
<feature type="coiled-coil region" evidence="6">
    <location>
        <begin position="165"/>
        <end position="253"/>
    </location>
</feature>
<evidence type="ECO:0000256" key="4">
    <source>
        <dbReference type="ARBA" id="ARBA00022801"/>
    </source>
</evidence>
<organism evidence="10 11">
    <name type="scientific">Candidatus Enterococcus testudinis</name>
    <dbReference type="NCBI Taxonomy" id="1834191"/>
    <lineage>
        <taxon>Bacteria</taxon>
        <taxon>Bacillati</taxon>
        <taxon>Bacillota</taxon>
        <taxon>Bacilli</taxon>
        <taxon>Lactobacillales</taxon>
        <taxon>Enterococcaceae</taxon>
        <taxon>Enterococcus</taxon>
    </lineage>
</organism>
<keyword evidence="3 8" id="KW-0732">Signal</keyword>
<keyword evidence="5" id="KW-0788">Thiol protease</keyword>
<dbReference type="Pfam" id="PF00877">
    <property type="entry name" value="NLPC_P60"/>
    <property type="match status" value="1"/>
</dbReference>
<feature type="signal peptide" evidence="8">
    <location>
        <begin position="1"/>
        <end position="20"/>
    </location>
</feature>
<reference evidence="10 11" key="1">
    <citation type="submission" date="2017-05" db="EMBL/GenBank/DDBJ databases">
        <title>The Genome Sequence of Enterococcus sp. 8G7_MSG3316.</title>
        <authorList>
            <consortium name="The Broad Institute Genomics Platform"/>
            <consortium name="The Broad Institute Genomic Center for Infectious Diseases"/>
            <person name="Earl A."/>
            <person name="Manson A."/>
            <person name="Schwartman J."/>
            <person name="Gilmore M."/>
            <person name="Abouelleil A."/>
            <person name="Cao P."/>
            <person name="Chapman S."/>
            <person name="Cusick C."/>
            <person name="Shea T."/>
            <person name="Young S."/>
            <person name="Neafsey D."/>
            <person name="Nusbaum C."/>
            <person name="Birren B."/>
        </authorList>
    </citation>
    <scope>NUCLEOTIDE SEQUENCE [LARGE SCALE GENOMIC DNA]</scope>
    <source>
        <strain evidence="10 11">8G7_MSG3316</strain>
    </source>
</reference>
<evidence type="ECO:0000256" key="2">
    <source>
        <dbReference type="ARBA" id="ARBA00022670"/>
    </source>
</evidence>
<comment type="caution">
    <text evidence="10">The sequence shown here is derived from an EMBL/GenBank/DDBJ whole genome shotgun (WGS) entry which is preliminary data.</text>
</comment>
<evidence type="ECO:0000256" key="6">
    <source>
        <dbReference type="SAM" id="Coils"/>
    </source>
</evidence>
<name>A0A242A5F7_9ENTE</name>
<feature type="domain" description="NlpC/P60" evidence="9">
    <location>
        <begin position="339"/>
        <end position="457"/>
    </location>
</feature>
<dbReference type="EMBL" id="NGKU01000001">
    <property type="protein sequence ID" value="OTN75843.1"/>
    <property type="molecule type" value="Genomic_DNA"/>
</dbReference>
<dbReference type="AlphaFoldDB" id="A0A242A5F7"/>
<comment type="similarity">
    <text evidence="1">Belongs to the peptidase C40 family.</text>
</comment>
<keyword evidence="6" id="KW-0175">Coiled coil</keyword>
<evidence type="ECO:0000256" key="1">
    <source>
        <dbReference type="ARBA" id="ARBA00007074"/>
    </source>
</evidence>
<dbReference type="OrthoDB" id="1654978at2"/>
<dbReference type="SUPFAM" id="SSF54001">
    <property type="entry name" value="Cysteine proteinases"/>
    <property type="match status" value="1"/>
</dbReference>
<evidence type="ECO:0000259" key="9">
    <source>
        <dbReference type="PROSITE" id="PS51935"/>
    </source>
</evidence>
<gene>
    <name evidence="10" type="ORF">A5886_000919</name>
</gene>
<evidence type="ECO:0000256" key="5">
    <source>
        <dbReference type="ARBA" id="ARBA00022807"/>
    </source>
</evidence>
<dbReference type="GO" id="GO:0008234">
    <property type="term" value="F:cysteine-type peptidase activity"/>
    <property type="evidence" value="ECO:0007669"/>
    <property type="project" value="UniProtKB-KW"/>
</dbReference>
<evidence type="ECO:0000256" key="8">
    <source>
        <dbReference type="SAM" id="SignalP"/>
    </source>
</evidence>
<dbReference type="Proteomes" id="UP000195043">
    <property type="component" value="Unassembled WGS sequence"/>
</dbReference>
<evidence type="ECO:0000313" key="11">
    <source>
        <dbReference type="Proteomes" id="UP000195043"/>
    </source>
</evidence>
<keyword evidence="11" id="KW-1185">Reference proteome</keyword>
<feature type="chain" id="PRO_5039112794" description="NlpC/P60 domain-containing protein" evidence="8">
    <location>
        <begin position="21"/>
        <end position="457"/>
    </location>
</feature>
<feature type="coiled-coil region" evidence="6">
    <location>
        <begin position="27"/>
        <end position="110"/>
    </location>
</feature>
<dbReference type="InterPro" id="IPR057309">
    <property type="entry name" value="PcsB_CC"/>
</dbReference>
<feature type="region of interest" description="Disordered" evidence="7">
    <location>
        <begin position="264"/>
        <end position="340"/>
    </location>
</feature>
<keyword evidence="4" id="KW-0378">Hydrolase</keyword>
<dbReference type="InterPro" id="IPR000064">
    <property type="entry name" value="NLP_P60_dom"/>
</dbReference>
<evidence type="ECO:0000256" key="7">
    <source>
        <dbReference type="SAM" id="MobiDB-lite"/>
    </source>
</evidence>
<dbReference type="PANTHER" id="PTHR47053">
    <property type="entry name" value="MUREIN DD-ENDOPEPTIDASE MEPH-RELATED"/>
    <property type="match status" value="1"/>
</dbReference>
<keyword evidence="2" id="KW-0645">Protease</keyword>
<accession>A0A242A5F7</accession>
<sequence length="457" mass="49447">MKRKLITSFCLCGLTISLFAVPAQVSATDYDQMIQHKNNEINQLRSQRQAVQQRISHLNQEIGSINQEAQALLQAQDNLYAVIDQLEEDIEQLQTRIDKRAANIEEQARETQVNGKSDQLMHVVLEADSISDFVGRLHAMTTIIRANNQMITQQKTDQEALASKRVESQEKMQDLHDTQSRLEAQKGELESKQADLNVEVSTLAYQESSKEDEKQQLKAEKDAYEAEQARIREEAARAAAMQAQIEAERAAQEAIVVAVPDNEAEAEANTAEDATETVSDVPAATPEAEQPLTPVDTPAVTVPVEEAPSTPSTPSIPTPAPVEQTPVPAPKPTPAPAPASNGSAIVAEAYNHIGKPYVWGGKGPDVFDCSGFTRYVYLQVTGRDIGGWTVPQESAGTVIAVSEAQAGDLLFWGSAGSTHHVAIALGGGQYIHAPRPGKTISVGSNSSWAPSFAVRVN</sequence>
<dbReference type="Pfam" id="PF24568">
    <property type="entry name" value="CC_PcsB"/>
    <property type="match status" value="1"/>
</dbReference>
<dbReference type="PROSITE" id="PS51935">
    <property type="entry name" value="NLPC_P60"/>
    <property type="match status" value="1"/>
</dbReference>
<dbReference type="Gene3D" id="6.10.250.3150">
    <property type="match status" value="1"/>
</dbReference>
<dbReference type="InterPro" id="IPR038765">
    <property type="entry name" value="Papain-like_cys_pep_sf"/>
</dbReference>
<evidence type="ECO:0000313" key="10">
    <source>
        <dbReference type="EMBL" id="OTN75843.1"/>
    </source>
</evidence>
<dbReference type="RefSeq" id="WP_086273861.1">
    <property type="nucleotide sequence ID" value="NZ_NGKU01000001.1"/>
</dbReference>